<dbReference type="AlphaFoldDB" id="N1QFG7"/>
<keyword evidence="2" id="KW-0183">Conidiation</keyword>
<evidence type="ECO:0000256" key="1">
    <source>
        <dbReference type="ARBA" id="ARBA00022969"/>
    </source>
</evidence>
<dbReference type="Gene3D" id="3.10.260.10">
    <property type="entry name" value="Transcription regulator HTH, APSES-type DNA-binding domain"/>
    <property type="match status" value="1"/>
</dbReference>
<dbReference type="Proteomes" id="UP000016931">
    <property type="component" value="Unassembled WGS sequence"/>
</dbReference>
<dbReference type="GO" id="GO:0003677">
    <property type="term" value="F:DNA binding"/>
    <property type="evidence" value="ECO:0007669"/>
    <property type="project" value="UniProtKB-KW"/>
</dbReference>
<dbReference type="PANTHER" id="PTHR38044:SF1">
    <property type="entry name" value="BOUQUET FORMATION PROTEIN 4"/>
    <property type="match status" value="1"/>
</dbReference>
<keyword evidence="4" id="KW-0472">Membrane</keyword>
<evidence type="ECO:0000313" key="7">
    <source>
        <dbReference type="Proteomes" id="UP000016931"/>
    </source>
</evidence>
<keyword evidence="4" id="KW-0812">Transmembrane</keyword>
<dbReference type="SMART" id="SM01252">
    <property type="entry name" value="KilA-N"/>
    <property type="match status" value="1"/>
</dbReference>
<dbReference type="GeneID" id="27903881"/>
<dbReference type="GO" id="GO:0030435">
    <property type="term" value="P:sporulation resulting in formation of a cellular spore"/>
    <property type="evidence" value="ECO:0007669"/>
    <property type="project" value="UniProtKB-KW"/>
</dbReference>
<keyword evidence="4" id="KW-1133">Transmembrane helix</keyword>
<feature type="transmembrane region" description="Helical" evidence="4">
    <location>
        <begin position="383"/>
        <end position="404"/>
    </location>
</feature>
<feature type="region of interest" description="Disordered" evidence="3">
    <location>
        <begin position="172"/>
        <end position="247"/>
    </location>
</feature>
<feature type="compositionally biased region" description="Polar residues" evidence="3">
    <location>
        <begin position="259"/>
        <end position="273"/>
    </location>
</feature>
<gene>
    <name evidence="6" type="ORF">SEPMUDRAFT_151327</name>
</gene>
<sequence>MAPSIERQHALPEQQNMMLAEERSPPHEILVERRCLGQTELKVKPGQIGTSNATKLENLGVLDYAHLRVPLPKDLTGSGIFLRGTNRKFPEAYFLMRRASDGFISATGMYKAAFPWAQQEEEALEKEYIKSLEEASSEEVAGNVWIDPKKALDLADEYGIRHWIKALLDPEPIIHGTSDPKKTIKSPPPFHMTETTNGAKTPGGGRRTTRGARSMRSESPSKAKATPRKIATPRRPRRTRGTTAEPEEPVVVAPVEPVNGTTASPKTTVNGTTAPPKDTVRLEVETTTGANGEEDVKLKVEMPSNHPNLDIPDNTDEMLEKARQMVAEARKIDGTITREKGKRKIEEVVEKEDEIEAEAASRAAARARPVEVELRKEKIRRRALTGIAATLAVSALIPSIIAAFPW</sequence>
<proteinExistence type="predicted"/>
<dbReference type="HOGENOM" id="CLU_030669_0_0_1"/>
<organism evidence="6 7">
    <name type="scientific">Sphaerulina musiva (strain SO2202)</name>
    <name type="common">Poplar stem canker fungus</name>
    <name type="synonym">Septoria musiva</name>
    <dbReference type="NCBI Taxonomy" id="692275"/>
    <lineage>
        <taxon>Eukaryota</taxon>
        <taxon>Fungi</taxon>
        <taxon>Dikarya</taxon>
        <taxon>Ascomycota</taxon>
        <taxon>Pezizomycotina</taxon>
        <taxon>Dothideomycetes</taxon>
        <taxon>Dothideomycetidae</taxon>
        <taxon>Mycosphaerellales</taxon>
        <taxon>Mycosphaerellaceae</taxon>
        <taxon>Sphaerulina</taxon>
    </lineage>
</organism>
<dbReference type="OrthoDB" id="5346159at2759"/>
<dbReference type="InterPro" id="IPR037548">
    <property type="entry name" value="Bqt4"/>
</dbReference>
<dbReference type="InterPro" id="IPR036887">
    <property type="entry name" value="HTH_APSES_sf"/>
</dbReference>
<dbReference type="GO" id="GO:0070197">
    <property type="term" value="P:meiotic attachment of telomere to nuclear envelope"/>
    <property type="evidence" value="ECO:0007669"/>
    <property type="project" value="InterPro"/>
</dbReference>
<dbReference type="eggNOG" id="ENOG502S0ET">
    <property type="taxonomic scope" value="Eukaryota"/>
</dbReference>
<evidence type="ECO:0000256" key="2">
    <source>
        <dbReference type="ARBA" id="ARBA00023321"/>
    </source>
</evidence>
<accession>N1QFG7</accession>
<evidence type="ECO:0000256" key="4">
    <source>
        <dbReference type="SAM" id="Phobius"/>
    </source>
</evidence>
<dbReference type="PROSITE" id="PS51299">
    <property type="entry name" value="HTH_APSES"/>
    <property type="match status" value="1"/>
</dbReference>
<reference evidence="6 7" key="1">
    <citation type="journal article" date="2012" name="PLoS Pathog.">
        <title>Diverse lifestyles and strategies of plant pathogenesis encoded in the genomes of eighteen Dothideomycetes fungi.</title>
        <authorList>
            <person name="Ohm R.A."/>
            <person name="Feau N."/>
            <person name="Henrissat B."/>
            <person name="Schoch C.L."/>
            <person name="Horwitz B.A."/>
            <person name="Barry K.W."/>
            <person name="Condon B.J."/>
            <person name="Copeland A.C."/>
            <person name="Dhillon B."/>
            <person name="Glaser F."/>
            <person name="Hesse C.N."/>
            <person name="Kosti I."/>
            <person name="LaButti K."/>
            <person name="Lindquist E.A."/>
            <person name="Lucas S."/>
            <person name="Salamov A.A."/>
            <person name="Bradshaw R.E."/>
            <person name="Ciuffetti L."/>
            <person name="Hamelin R.C."/>
            <person name="Kema G.H.J."/>
            <person name="Lawrence C."/>
            <person name="Scott J.A."/>
            <person name="Spatafora J.W."/>
            <person name="Turgeon B.G."/>
            <person name="de Wit P.J.G.M."/>
            <person name="Zhong S."/>
            <person name="Goodwin S.B."/>
            <person name="Grigoriev I.V."/>
        </authorList>
    </citation>
    <scope>NUCLEOTIDE SEQUENCE [LARGE SCALE GENOMIC DNA]</scope>
    <source>
        <strain evidence="6 7">SO2202</strain>
    </source>
</reference>
<dbReference type="InterPro" id="IPR003163">
    <property type="entry name" value="Tscrpt_reg_HTH_APSES-type"/>
</dbReference>
<dbReference type="STRING" id="692275.N1QFG7"/>
<keyword evidence="7" id="KW-1185">Reference proteome</keyword>
<feature type="compositionally biased region" description="Basic and acidic residues" evidence="3">
    <location>
        <begin position="1"/>
        <end position="10"/>
    </location>
</feature>
<dbReference type="SUPFAM" id="SSF54616">
    <property type="entry name" value="DNA-binding domain of Mlu1-box binding protein MBP1"/>
    <property type="match status" value="1"/>
</dbReference>
<feature type="domain" description="HTH APSES-type" evidence="5">
    <location>
        <begin position="70"/>
        <end position="180"/>
    </location>
</feature>
<dbReference type="GO" id="GO:0048315">
    <property type="term" value="P:conidium formation"/>
    <property type="evidence" value="ECO:0007669"/>
    <property type="project" value="UniProtKB-KW"/>
</dbReference>
<dbReference type="RefSeq" id="XP_016757339.1">
    <property type="nucleotide sequence ID" value="XM_016906744.1"/>
</dbReference>
<protein>
    <submittedName>
        <fullName evidence="6">DNA-binding domain of Mlu1-box binding protein MBP1</fullName>
    </submittedName>
</protein>
<dbReference type="EMBL" id="KB456269">
    <property type="protein sequence ID" value="EMF09218.1"/>
    <property type="molecule type" value="Genomic_DNA"/>
</dbReference>
<dbReference type="GO" id="GO:0044820">
    <property type="term" value="P:mitotic telomere tethering at nuclear periphery"/>
    <property type="evidence" value="ECO:0007669"/>
    <property type="project" value="TreeGrafter"/>
</dbReference>
<evidence type="ECO:0000256" key="3">
    <source>
        <dbReference type="SAM" id="MobiDB-lite"/>
    </source>
</evidence>
<name>N1QFG7_SPHMS</name>
<keyword evidence="1" id="KW-0749">Sporulation</keyword>
<keyword evidence="6" id="KW-0238">DNA-binding</keyword>
<dbReference type="PANTHER" id="PTHR38044">
    <property type="entry name" value="BOUQUET FORMATION PROTEIN 4"/>
    <property type="match status" value="1"/>
</dbReference>
<feature type="compositionally biased region" description="Basic residues" evidence="3">
    <location>
        <begin position="225"/>
        <end position="240"/>
    </location>
</feature>
<feature type="region of interest" description="Disordered" evidence="3">
    <location>
        <begin position="1"/>
        <end position="20"/>
    </location>
</feature>
<dbReference type="OMA" id="FKAAFPW"/>
<dbReference type="InterPro" id="IPR018004">
    <property type="entry name" value="KilA/APSES_HTH"/>
</dbReference>
<evidence type="ECO:0000259" key="5">
    <source>
        <dbReference type="PROSITE" id="PS51299"/>
    </source>
</evidence>
<feature type="region of interest" description="Disordered" evidence="3">
    <location>
        <begin position="257"/>
        <end position="276"/>
    </location>
</feature>
<evidence type="ECO:0000313" key="6">
    <source>
        <dbReference type="EMBL" id="EMF09218.1"/>
    </source>
</evidence>
<dbReference type="GO" id="GO:1990862">
    <property type="term" value="C:nuclear membrane complex Bqt3-Bqt4"/>
    <property type="evidence" value="ECO:0007669"/>
    <property type="project" value="InterPro"/>
</dbReference>
<dbReference type="FunFam" id="3.10.260.10:FF:000002">
    <property type="entry name" value="APSES transcription factor, putative"/>
    <property type="match status" value="1"/>
</dbReference>